<keyword evidence="2" id="KW-1185">Reference proteome</keyword>
<evidence type="ECO:0000313" key="1">
    <source>
        <dbReference type="EMBL" id="OIN57150.1"/>
    </source>
</evidence>
<name>A0A1S2VFF6_9BACT</name>
<dbReference type="Proteomes" id="UP000181790">
    <property type="component" value="Unassembled WGS sequence"/>
</dbReference>
<organism evidence="1 2">
    <name type="scientific">Arsenicibacter rosenii</name>
    <dbReference type="NCBI Taxonomy" id="1750698"/>
    <lineage>
        <taxon>Bacteria</taxon>
        <taxon>Pseudomonadati</taxon>
        <taxon>Bacteroidota</taxon>
        <taxon>Cytophagia</taxon>
        <taxon>Cytophagales</taxon>
        <taxon>Spirosomataceae</taxon>
        <taxon>Arsenicibacter</taxon>
    </lineage>
</organism>
<gene>
    <name evidence="1" type="ORF">BLX24_21610</name>
</gene>
<dbReference type="EMBL" id="MORL01000015">
    <property type="protein sequence ID" value="OIN57150.1"/>
    <property type="molecule type" value="Genomic_DNA"/>
</dbReference>
<proteinExistence type="predicted"/>
<sequence>MTYQTKIDKGYDGWQAKSEAVLGQTPKGTRLLSLRTSKTRQGLASTASVFIRSLKTGYAVDTTILFQDFFKSGIAPTACNRVTGKSLETANQAALSQMESLLAEAQAFYNTTMQA</sequence>
<comment type="caution">
    <text evidence="1">The sequence shown here is derived from an EMBL/GenBank/DDBJ whole genome shotgun (WGS) entry which is preliminary data.</text>
</comment>
<protein>
    <submittedName>
        <fullName evidence="1">Uncharacterized protein</fullName>
    </submittedName>
</protein>
<accession>A0A1S2VFF6</accession>
<dbReference type="AlphaFoldDB" id="A0A1S2VFF6"/>
<reference evidence="1 2" key="1">
    <citation type="submission" date="2016-10" db="EMBL/GenBank/DDBJ databases">
        <title>Arsenicibacter rosenii gen. nov., sp. nov., an efficient arsenic-methylating bacterium isolated from an arsenic-contaminated paddy soil.</title>
        <authorList>
            <person name="Huang K."/>
        </authorList>
    </citation>
    <scope>NUCLEOTIDE SEQUENCE [LARGE SCALE GENOMIC DNA]</scope>
    <source>
        <strain evidence="1 2">SM-1</strain>
    </source>
</reference>
<evidence type="ECO:0000313" key="2">
    <source>
        <dbReference type="Proteomes" id="UP000181790"/>
    </source>
</evidence>